<evidence type="ECO:0000259" key="14">
    <source>
        <dbReference type="Pfam" id="PF07715"/>
    </source>
</evidence>
<dbReference type="GO" id="GO:0015344">
    <property type="term" value="F:siderophore uptake transmembrane transporter activity"/>
    <property type="evidence" value="ECO:0007669"/>
    <property type="project" value="TreeGrafter"/>
</dbReference>
<dbReference type="GO" id="GO:0044718">
    <property type="term" value="P:siderophore transmembrane transport"/>
    <property type="evidence" value="ECO:0007669"/>
    <property type="project" value="TreeGrafter"/>
</dbReference>
<gene>
    <name evidence="15" type="ORF">KK062_10995</name>
</gene>
<keyword evidence="16" id="KW-1185">Reference proteome</keyword>
<dbReference type="PANTHER" id="PTHR30069:SF29">
    <property type="entry name" value="HEMOGLOBIN AND HEMOGLOBIN-HAPTOGLOBIN-BINDING PROTEIN 1-RELATED"/>
    <property type="match status" value="1"/>
</dbReference>
<dbReference type="GO" id="GO:0009279">
    <property type="term" value="C:cell outer membrane"/>
    <property type="evidence" value="ECO:0007669"/>
    <property type="project" value="UniProtKB-SubCell"/>
</dbReference>
<dbReference type="PANTHER" id="PTHR30069">
    <property type="entry name" value="TONB-DEPENDENT OUTER MEMBRANE RECEPTOR"/>
    <property type="match status" value="1"/>
</dbReference>
<organism evidence="15 16">
    <name type="scientific">Dawidia cretensis</name>
    <dbReference type="NCBI Taxonomy" id="2782350"/>
    <lineage>
        <taxon>Bacteria</taxon>
        <taxon>Pseudomonadati</taxon>
        <taxon>Bacteroidota</taxon>
        <taxon>Cytophagia</taxon>
        <taxon>Cytophagales</taxon>
        <taxon>Chryseotaleaceae</taxon>
        <taxon>Dawidia</taxon>
    </lineage>
</organism>
<evidence type="ECO:0000256" key="1">
    <source>
        <dbReference type="ARBA" id="ARBA00004571"/>
    </source>
</evidence>
<dbReference type="EMBL" id="JAHESE010000008">
    <property type="protein sequence ID" value="MBT1708755.1"/>
    <property type="molecule type" value="Genomic_DNA"/>
</dbReference>
<dbReference type="Pfam" id="PF07715">
    <property type="entry name" value="Plug"/>
    <property type="match status" value="1"/>
</dbReference>
<feature type="domain" description="TonB-dependent receptor-like beta-barrel" evidence="13">
    <location>
        <begin position="291"/>
        <end position="710"/>
    </location>
</feature>
<evidence type="ECO:0000256" key="2">
    <source>
        <dbReference type="ARBA" id="ARBA00022448"/>
    </source>
</evidence>
<evidence type="ECO:0000256" key="8">
    <source>
        <dbReference type="ARBA" id="ARBA00023170"/>
    </source>
</evidence>
<evidence type="ECO:0000259" key="13">
    <source>
        <dbReference type="Pfam" id="PF00593"/>
    </source>
</evidence>
<keyword evidence="5 12" id="KW-0732">Signal</keyword>
<dbReference type="Proteomes" id="UP001319080">
    <property type="component" value="Unassembled WGS sequence"/>
</dbReference>
<evidence type="ECO:0000256" key="10">
    <source>
        <dbReference type="PROSITE-ProRule" id="PRU01360"/>
    </source>
</evidence>
<name>A0AAP2DW90_9BACT</name>
<comment type="similarity">
    <text evidence="10 11">Belongs to the TonB-dependent receptor family.</text>
</comment>
<evidence type="ECO:0000256" key="3">
    <source>
        <dbReference type="ARBA" id="ARBA00022452"/>
    </source>
</evidence>
<keyword evidence="2 10" id="KW-0813">Transport</keyword>
<dbReference type="AlphaFoldDB" id="A0AAP2DW90"/>
<evidence type="ECO:0000256" key="5">
    <source>
        <dbReference type="ARBA" id="ARBA00022729"/>
    </source>
</evidence>
<feature type="domain" description="TonB-dependent receptor plug" evidence="14">
    <location>
        <begin position="57"/>
        <end position="165"/>
    </location>
</feature>
<keyword evidence="7 10" id="KW-0472">Membrane</keyword>
<keyword evidence="9 10" id="KW-0998">Cell outer membrane</keyword>
<dbReference type="PROSITE" id="PS52016">
    <property type="entry name" value="TONB_DEPENDENT_REC_3"/>
    <property type="match status" value="1"/>
</dbReference>
<feature type="chain" id="PRO_5042862914" evidence="12">
    <location>
        <begin position="21"/>
        <end position="744"/>
    </location>
</feature>
<evidence type="ECO:0000256" key="7">
    <source>
        <dbReference type="ARBA" id="ARBA00023136"/>
    </source>
</evidence>
<dbReference type="RefSeq" id="WP_254084348.1">
    <property type="nucleotide sequence ID" value="NZ_JAHESE010000008.1"/>
</dbReference>
<keyword evidence="3 10" id="KW-1134">Transmembrane beta strand</keyword>
<reference evidence="15 16" key="1">
    <citation type="submission" date="2021-05" db="EMBL/GenBank/DDBJ databases">
        <title>A Polyphasic approach of four new species of the genus Ohtaekwangia: Ohtaekwangia histidinii sp. nov., Ohtaekwangia cretensis sp. nov., Ohtaekwangia indiensis sp. nov., Ohtaekwangia reichenbachii sp. nov. from diverse environment.</title>
        <authorList>
            <person name="Octaviana S."/>
        </authorList>
    </citation>
    <scope>NUCLEOTIDE SEQUENCE [LARGE SCALE GENOMIC DNA]</scope>
    <source>
        <strain evidence="15 16">PWU5</strain>
    </source>
</reference>
<feature type="signal peptide" evidence="12">
    <location>
        <begin position="1"/>
        <end position="20"/>
    </location>
</feature>
<protein>
    <submittedName>
        <fullName evidence="15">TonB-dependent receptor</fullName>
    </submittedName>
</protein>
<sequence length="744" mass="82347">MIRKLLTATGCIFCLASAIAQEPRPSDTLKLDKLLNLSFEDLMNVTVVTPTRNSQKQEQAPATVLVITKDLIELRGYRNLAEVLNDLPDFLVKDKSDPQFYNPVGVRGISRQDYFTILIDGVRISSPTNEPLPILENYPIYLAKQIEVVYGPGSALYGADAMGGVINIITRKAGKENELTATAIGGTQGYSNTSLVLNRNLKNGLKFCIAGLYSYDAQPDFSKSYPDHFRMSSHETGVFNTALGPMTPRAGTVDPEFAAPVKAYNVYSSIEKGGFSMMLLHHYVAVPTSTTLSPDDAVFNRNVFYGHGVTTASANYTTETGNVKSVSTLTASFYEVNPKSNFRNLYGGMEHGYKYSTGSMQKIEQQLIYTFSEKIGLTGGATYEIFQSLPKTPELQYPVSRSEARSGVLLNSVYDGNPGIEAKFFPLVYTNVGSYVQLQYNPVKKISFTLGGRYDYNSRFGATVNPRIGSVFQPFQKTTIKVLYGTAYLAPSPMVTYESFGSFYSTDSGATYRSRLWHLPNPNLKPITSQTVEVSVNQKIGKDVSITLTAYNTKINNIIQIVADEGNTNLYGNKFLGWDVDYIEVPVNKSSQHNYGGNLRVNATFTIGQTKLMAYSSLSYLEGMESKLASSANDVEQPAITPWQYRLGMDGKYKAINFSVRLLQSGRQRMNQLRPQNEEKRETTAGYSLVNVSAGYTHKGYVTIFMSIQNALNQRYVAALPRNLDVEGSFQNLLRATVGVRAEF</sequence>
<evidence type="ECO:0000313" key="15">
    <source>
        <dbReference type="EMBL" id="MBT1708755.1"/>
    </source>
</evidence>
<dbReference type="Gene3D" id="2.170.130.10">
    <property type="entry name" value="TonB-dependent receptor, plug domain"/>
    <property type="match status" value="1"/>
</dbReference>
<keyword evidence="8 15" id="KW-0675">Receptor</keyword>
<keyword evidence="6 11" id="KW-0798">TonB box</keyword>
<evidence type="ECO:0000256" key="9">
    <source>
        <dbReference type="ARBA" id="ARBA00023237"/>
    </source>
</evidence>
<keyword evidence="4 10" id="KW-0812">Transmembrane</keyword>
<dbReference type="Gene3D" id="2.40.170.20">
    <property type="entry name" value="TonB-dependent receptor, beta-barrel domain"/>
    <property type="match status" value="1"/>
</dbReference>
<dbReference type="InterPro" id="IPR012910">
    <property type="entry name" value="Plug_dom"/>
</dbReference>
<dbReference type="SUPFAM" id="SSF56935">
    <property type="entry name" value="Porins"/>
    <property type="match status" value="1"/>
</dbReference>
<proteinExistence type="inferred from homology"/>
<accession>A0AAP2DW90</accession>
<dbReference type="Pfam" id="PF00593">
    <property type="entry name" value="TonB_dep_Rec_b-barrel"/>
    <property type="match status" value="1"/>
</dbReference>
<comment type="caution">
    <text evidence="15">The sequence shown here is derived from an EMBL/GenBank/DDBJ whole genome shotgun (WGS) entry which is preliminary data.</text>
</comment>
<evidence type="ECO:0000313" key="16">
    <source>
        <dbReference type="Proteomes" id="UP001319080"/>
    </source>
</evidence>
<comment type="subcellular location">
    <subcellularLocation>
        <location evidence="1 10">Cell outer membrane</location>
        <topology evidence="1 10">Multi-pass membrane protein</topology>
    </subcellularLocation>
</comment>
<dbReference type="InterPro" id="IPR036942">
    <property type="entry name" value="Beta-barrel_TonB_sf"/>
</dbReference>
<evidence type="ECO:0000256" key="4">
    <source>
        <dbReference type="ARBA" id="ARBA00022692"/>
    </source>
</evidence>
<evidence type="ECO:0000256" key="11">
    <source>
        <dbReference type="RuleBase" id="RU003357"/>
    </source>
</evidence>
<dbReference type="InterPro" id="IPR000531">
    <property type="entry name" value="Beta-barrel_TonB"/>
</dbReference>
<evidence type="ECO:0000256" key="6">
    <source>
        <dbReference type="ARBA" id="ARBA00023077"/>
    </source>
</evidence>
<dbReference type="InterPro" id="IPR037066">
    <property type="entry name" value="Plug_dom_sf"/>
</dbReference>
<dbReference type="InterPro" id="IPR039426">
    <property type="entry name" value="TonB-dep_rcpt-like"/>
</dbReference>
<evidence type="ECO:0000256" key="12">
    <source>
        <dbReference type="SAM" id="SignalP"/>
    </source>
</evidence>